<reference evidence="12" key="1">
    <citation type="submission" date="2015-08" db="EMBL/GenBank/DDBJ databases">
        <title>Complete DNA Sequence of Pseudomonas syringae pv. actinidiae, the Causal Agent of Kiwifruit Canker Disease.</title>
        <authorList>
            <person name="Rikkerink E.H.A."/>
            <person name="Fineran P.C."/>
        </authorList>
    </citation>
    <scope>NUCLEOTIDE SEQUENCE</scope>
    <source>
        <strain evidence="12">DSM 13666</strain>
    </source>
</reference>
<evidence type="ECO:0000256" key="4">
    <source>
        <dbReference type="ARBA" id="ARBA00022679"/>
    </source>
</evidence>
<accession>A0A0M0KKJ3</accession>
<dbReference type="GO" id="GO:0000287">
    <property type="term" value="F:magnesium ion binding"/>
    <property type="evidence" value="ECO:0007669"/>
    <property type="project" value="UniProtKB-UniRule"/>
</dbReference>
<dbReference type="PANTHER" id="PTHR43285:SF2">
    <property type="entry name" value="ANTHRANILATE PHOSPHORIBOSYLTRANSFERASE"/>
    <property type="match status" value="1"/>
</dbReference>
<evidence type="ECO:0000259" key="11">
    <source>
        <dbReference type="Pfam" id="PF02885"/>
    </source>
</evidence>
<comment type="pathway">
    <text evidence="1 9">Amino-acid biosynthesis; L-tryptophan biosynthesis; L-tryptophan from chorismate: step 2/5.</text>
</comment>
<dbReference type="EC" id="2.4.2.18" evidence="9"/>
<feature type="binding site" evidence="9">
    <location>
        <begin position="83"/>
        <end position="84"/>
    </location>
    <ligand>
        <name>5-phospho-alpha-D-ribose 1-diphosphate</name>
        <dbReference type="ChEBI" id="CHEBI:58017"/>
    </ligand>
</feature>
<comment type="caution">
    <text evidence="12">The sequence shown here is derived from an EMBL/GenBank/DDBJ whole genome shotgun (WGS) entry which is preliminary data.</text>
</comment>
<feature type="binding site" evidence="9">
    <location>
        <position position="225"/>
    </location>
    <ligand>
        <name>Mg(2+)</name>
        <dbReference type="ChEBI" id="CHEBI:18420"/>
        <label>2</label>
    </ligand>
</feature>
<comment type="function">
    <text evidence="9">Catalyzes the transfer of the phosphoribosyl group of 5-phosphorylribose-1-pyrophosphate (PRPP) to anthranilate to yield N-(5'-phosphoribosyl)-anthranilate (PRA).</text>
</comment>
<comment type="subunit">
    <text evidence="9">Homodimer.</text>
</comment>
<feature type="domain" description="Glycosyl transferase family 3" evidence="10">
    <location>
        <begin position="74"/>
        <end position="323"/>
    </location>
</feature>
<dbReference type="InterPro" id="IPR036320">
    <property type="entry name" value="Glycosyl_Trfase_fam3_N_dom_sf"/>
</dbReference>
<protein>
    <recommendedName>
        <fullName evidence="9">Anthranilate phosphoribosyltransferase</fullName>
        <ecNumber evidence="9">2.4.2.18</ecNumber>
    </recommendedName>
</protein>
<dbReference type="NCBIfam" id="TIGR01245">
    <property type="entry name" value="trpD"/>
    <property type="match status" value="1"/>
</dbReference>
<evidence type="ECO:0000256" key="9">
    <source>
        <dbReference type="HAMAP-Rule" id="MF_00211"/>
    </source>
</evidence>
<keyword evidence="2 9" id="KW-0028">Amino-acid biosynthesis</keyword>
<dbReference type="Pfam" id="PF00591">
    <property type="entry name" value="Glycos_transf_3"/>
    <property type="match status" value="1"/>
</dbReference>
<evidence type="ECO:0000256" key="6">
    <source>
        <dbReference type="ARBA" id="ARBA00023141"/>
    </source>
</evidence>
<comment type="similarity">
    <text evidence="8">In the C-terminal section; belongs to the anthranilate phosphoribosyltransferase family.</text>
</comment>
<feature type="binding site" evidence="9">
    <location>
        <position position="80"/>
    </location>
    <ligand>
        <name>5-phospho-alpha-D-ribose 1-diphosphate</name>
        <dbReference type="ChEBI" id="CHEBI:58017"/>
    </ligand>
</feature>
<dbReference type="PATRIC" id="fig|136160.3.peg.2645"/>
<gene>
    <name evidence="9 12" type="primary">trpD</name>
    <name evidence="12" type="ORF">AMD02_11190</name>
</gene>
<evidence type="ECO:0000259" key="10">
    <source>
        <dbReference type="Pfam" id="PF00591"/>
    </source>
</evidence>
<evidence type="ECO:0000256" key="8">
    <source>
        <dbReference type="ARBA" id="ARBA00061188"/>
    </source>
</evidence>
<name>A0A0M0KKJ3_ALKHA</name>
<keyword evidence="9" id="KW-0479">Metal-binding</keyword>
<evidence type="ECO:0000256" key="7">
    <source>
        <dbReference type="ARBA" id="ARBA00052328"/>
    </source>
</evidence>
<evidence type="ECO:0000313" key="12">
    <source>
        <dbReference type="EMBL" id="KOO39344.1"/>
    </source>
</evidence>
<dbReference type="GO" id="GO:0005829">
    <property type="term" value="C:cytosol"/>
    <property type="evidence" value="ECO:0007669"/>
    <property type="project" value="TreeGrafter"/>
</dbReference>
<keyword evidence="5 9" id="KW-0822">Tryptophan biosynthesis</keyword>
<evidence type="ECO:0000256" key="2">
    <source>
        <dbReference type="ARBA" id="ARBA00022605"/>
    </source>
</evidence>
<dbReference type="GO" id="GO:0000162">
    <property type="term" value="P:L-tryptophan biosynthetic process"/>
    <property type="evidence" value="ECO:0007669"/>
    <property type="project" value="UniProtKB-UniRule"/>
</dbReference>
<dbReference type="Gene3D" id="3.40.1030.10">
    <property type="entry name" value="Nucleoside phosphorylase/phosphoribosyltransferase catalytic domain"/>
    <property type="match status" value="1"/>
</dbReference>
<feature type="binding site" evidence="9">
    <location>
        <begin position="90"/>
        <end position="93"/>
    </location>
    <ligand>
        <name>5-phospho-alpha-D-ribose 1-diphosphate</name>
        <dbReference type="ChEBI" id="CHEBI:58017"/>
    </ligand>
</feature>
<sequence>MFKETLRECMEGHTLAERKAEQVMDAIMKGEATASQIASLLTVLRFRGETVAEMTGFARAMRRHSIQIEHSFSQVVDTCGTGGDDVGTFNISTATALLVSALGVPVAKHGNRAVSSKSGSADVLEALQIPIQSSPEEATASLQKHNMCFMFAPLYHVAMKHAVAPRKEIGFRTIFNLLGPLTNPARAEHQLIGVYDRNFAEKMAETLRRLGTKHSLLVAGHGGLDELSITGPSTVFEVKGDAIDRYELIPEDVGLERGDLAQIQVSTVQESATLIDQVLIGKANKSAQQIVLLNAGAALYAADRVDSIKAGVALAKEGVASGHVADHVRNLRQTDQEAEQHA</sequence>
<feature type="binding site" evidence="9">
    <location>
        <position position="80"/>
    </location>
    <ligand>
        <name>anthranilate</name>
        <dbReference type="ChEBI" id="CHEBI:16567"/>
        <label>1</label>
    </ligand>
</feature>
<feature type="binding site" evidence="9">
    <location>
        <position position="120"/>
    </location>
    <ligand>
        <name>5-phospho-alpha-D-ribose 1-diphosphate</name>
        <dbReference type="ChEBI" id="CHEBI:58017"/>
    </ligand>
</feature>
<comment type="cofactor">
    <cofactor evidence="9">
        <name>Mg(2+)</name>
        <dbReference type="ChEBI" id="CHEBI:18420"/>
    </cofactor>
    <text evidence="9">Binds 2 magnesium ions per monomer.</text>
</comment>
<dbReference type="SUPFAM" id="SSF52418">
    <property type="entry name" value="Nucleoside phosphorylase/phosphoribosyltransferase catalytic domain"/>
    <property type="match status" value="1"/>
</dbReference>
<feature type="binding site" evidence="9">
    <location>
        <position position="166"/>
    </location>
    <ligand>
        <name>anthranilate</name>
        <dbReference type="ChEBI" id="CHEBI:16567"/>
        <label>2</label>
    </ligand>
</feature>
<dbReference type="SUPFAM" id="SSF47648">
    <property type="entry name" value="Nucleoside phosphorylase/phosphoribosyltransferase N-terminal domain"/>
    <property type="match status" value="1"/>
</dbReference>
<comment type="catalytic activity">
    <reaction evidence="7 9">
        <text>N-(5-phospho-beta-D-ribosyl)anthranilate + diphosphate = 5-phospho-alpha-D-ribose 1-diphosphate + anthranilate</text>
        <dbReference type="Rhea" id="RHEA:11768"/>
        <dbReference type="ChEBI" id="CHEBI:16567"/>
        <dbReference type="ChEBI" id="CHEBI:18277"/>
        <dbReference type="ChEBI" id="CHEBI:33019"/>
        <dbReference type="ChEBI" id="CHEBI:58017"/>
        <dbReference type="EC" id="2.4.2.18"/>
    </reaction>
</comment>
<feature type="binding site" evidence="9">
    <location>
        <position position="111"/>
    </location>
    <ligand>
        <name>anthranilate</name>
        <dbReference type="ChEBI" id="CHEBI:16567"/>
        <label>1</label>
    </ligand>
</feature>
<feature type="domain" description="Glycosyl transferase family 3 N-terminal" evidence="11">
    <location>
        <begin position="3"/>
        <end position="64"/>
    </location>
</feature>
<dbReference type="HAMAP" id="MF_00211">
    <property type="entry name" value="TrpD"/>
    <property type="match status" value="1"/>
</dbReference>
<proteinExistence type="inferred from homology"/>
<feature type="binding site" evidence="9">
    <location>
        <position position="88"/>
    </location>
    <ligand>
        <name>5-phospho-alpha-D-ribose 1-diphosphate</name>
        <dbReference type="ChEBI" id="CHEBI:58017"/>
    </ligand>
</feature>
<dbReference type="InterPro" id="IPR005940">
    <property type="entry name" value="Anthranilate_Pribosyl_Tfrase"/>
</dbReference>
<dbReference type="Gene3D" id="1.20.970.10">
    <property type="entry name" value="Transferase, Pyrimidine Nucleoside Phosphorylase, Chain C"/>
    <property type="match status" value="1"/>
</dbReference>
<dbReference type="GeneID" id="87597278"/>
<dbReference type="InterPro" id="IPR035902">
    <property type="entry name" value="Nuc_phospho_transferase"/>
</dbReference>
<keyword evidence="6 9" id="KW-0057">Aromatic amino acid biosynthesis</keyword>
<dbReference type="GO" id="GO:0004048">
    <property type="term" value="F:anthranilate phosphoribosyltransferase activity"/>
    <property type="evidence" value="ECO:0007669"/>
    <property type="project" value="UniProtKB-UniRule"/>
</dbReference>
<keyword evidence="3 9" id="KW-0328">Glycosyltransferase</keyword>
<dbReference type="UniPathway" id="UPA00035">
    <property type="reaction ID" value="UER00041"/>
</dbReference>
<comment type="similarity">
    <text evidence="9">Belongs to the anthranilate phosphoribosyltransferase family.</text>
</comment>
<organism evidence="12">
    <name type="scientific">Halalkalibacterium halodurans</name>
    <name type="common">Bacillus halodurans</name>
    <dbReference type="NCBI Taxonomy" id="86665"/>
    <lineage>
        <taxon>Bacteria</taxon>
        <taxon>Bacillati</taxon>
        <taxon>Bacillota</taxon>
        <taxon>Bacilli</taxon>
        <taxon>Bacillales</taxon>
        <taxon>Bacillaceae</taxon>
        <taxon>Halalkalibacterium (ex Joshi et al. 2022)</taxon>
    </lineage>
</organism>
<evidence type="ECO:0000256" key="1">
    <source>
        <dbReference type="ARBA" id="ARBA00004907"/>
    </source>
</evidence>
<feature type="binding site" evidence="9">
    <location>
        <begin position="108"/>
        <end position="116"/>
    </location>
    <ligand>
        <name>5-phospho-alpha-D-ribose 1-diphosphate</name>
        <dbReference type="ChEBI" id="CHEBI:58017"/>
    </ligand>
</feature>
<comment type="caution">
    <text evidence="9">Lacks conserved residue(s) required for the propagation of feature annotation.</text>
</comment>
<evidence type="ECO:0000256" key="5">
    <source>
        <dbReference type="ARBA" id="ARBA00022822"/>
    </source>
</evidence>
<dbReference type="FunFam" id="3.40.1030.10:FF:000002">
    <property type="entry name" value="Anthranilate phosphoribosyltransferase"/>
    <property type="match status" value="1"/>
</dbReference>
<evidence type="ECO:0000256" key="3">
    <source>
        <dbReference type="ARBA" id="ARBA00022676"/>
    </source>
</evidence>
<keyword evidence="9" id="KW-0460">Magnesium</keyword>
<dbReference type="InterPro" id="IPR000312">
    <property type="entry name" value="Glycosyl_Trfase_fam3"/>
</dbReference>
<dbReference type="PANTHER" id="PTHR43285">
    <property type="entry name" value="ANTHRANILATE PHOSPHORIBOSYLTRANSFERASE"/>
    <property type="match status" value="1"/>
</dbReference>
<dbReference type="Pfam" id="PF02885">
    <property type="entry name" value="Glycos_trans_3N"/>
    <property type="match status" value="1"/>
</dbReference>
<feature type="binding site" evidence="9">
    <location>
        <position position="92"/>
    </location>
    <ligand>
        <name>Mg(2+)</name>
        <dbReference type="ChEBI" id="CHEBI:18420"/>
        <label>1</label>
    </ligand>
</feature>
<keyword evidence="4 9" id="KW-0808">Transferase</keyword>
<feature type="binding site" evidence="9">
    <location>
        <position position="226"/>
    </location>
    <ligand>
        <name>Mg(2+)</name>
        <dbReference type="ChEBI" id="CHEBI:18420"/>
        <label>2</label>
    </ligand>
</feature>
<dbReference type="AlphaFoldDB" id="A0A0M0KKJ3"/>
<feature type="binding site" evidence="9">
    <location>
        <position position="226"/>
    </location>
    <ligand>
        <name>Mg(2+)</name>
        <dbReference type="ChEBI" id="CHEBI:18420"/>
        <label>1</label>
    </ligand>
</feature>
<dbReference type="InterPro" id="IPR017459">
    <property type="entry name" value="Glycosyl_Trfase_fam3_N_dom"/>
</dbReference>
<dbReference type="RefSeq" id="WP_053431352.1">
    <property type="nucleotide sequence ID" value="NZ_CP040441.1"/>
</dbReference>
<dbReference type="EMBL" id="LILD01000001">
    <property type="protein sequence ID" value="KOO39344.1"/>
    <property type="molecule type" value="Genomic_DNA"/>
</dbReference>